<proteinExistence type="inferred from homology"/>
<dbReference type="InterPro" id="IPR020471">
    <property type="entry name" value="AKR"/>
</dbReference>
<comment type="caution">
    <text evidence="5">The sequence shown here is derived from an EMBL/GenBank/DDBJ whole genome shotgun (WGS) entry which is preliminary data.</text>
</comment>
<dbReference type="PRINTS" id="PR00069">
    <property type="entry name" value="ALDKETRDTASE"/>
</dbReference>
<dbReference type="InterPro" id="IPR036812">
    <property type="entry name" value="NAD(P)_OxRdtase_dom_sf"/>
</dbReference>
<dbReference type="AlphaFoldDB" id="A0A840BPI7"/>
<dbReference type="GO" id="GO:0005829">
    <property type="term" value="C:cytosol"/>
    <property type="evidence" value="ECO:0007669"/>
    <property type="project" value="TreeGrafter"/>
</dbReference>
<dbReference type="EMBL" id="JACIET010000005">
    <property type="protein sequence ID" value="MBB4014910.1"/>
    <property type="molecule type" value="Genomic_DNA"/>
</dbReference>
<reference evidence="5 6" key="1">
    <citation type="submission" date="2020-08" db="EMBL/GenBank/DDBJ databases">
        <title>Genomic Encyclopedia of Type Strains, Phase IV (KMG-IV): sequencing the most valuable type-strain genomes for metagenomic binning, comparative biology and taxonomic classification.</title>
        <authorList>
            <person name="Goeker M."/>
        </authorList>
    </citation>
    <scope>NUCLEOTIDE SEQUENCE [LARGE SCALE GENOMIC DNA]</scope>
    <source>
        <strain evidence="5 6">DSM 106739</strain>
    </source>
</reference>
<sequence>MISPRIHLDPNGPELSRIVAGAWRMADWQWSPQQRLDWIRGCLDLGVTTFDHADIYGGYTVEALFGEALALQPGLRNRIELVTKTGIALTTPNRPEHRVKHYRTSRAHIFASVDASLKQLHSDWIDLLLIHRPSPLMDPDEIAEAFERLRQSGKVRAFGVSNFTPAQFAMLNARTPLVTNQIELSPLHRAPLHDGTLDQAIALGTPPMIWSALGGGRLFGDAPDAQRVRAALGSYAQQHGVAIETAAYAWILRHPSRPLPLTGSQRIDAIRAAVAATTLNMDEQDWFAIWEAAAGHEVP</sequence>
<dbReference type="InterPro" id="IPR050523">
    <property type="entry name" value="AKR_Detox_Biosynth"/>
</dbReference>
<dbReference type="RefSeq" id="WP_338086735.1">
    <property type="nucleotide sequence ID" value="NZ_BAABLE010000001.1"/>
</dbReference>
<evidence type="ECO:0000256" key="2">
    <source>
        <dbReference type="ARBA" id="ARBA00023002"/>
    </source>
</evidence>
<dbReference type="InterPro" id="IPR023210">
    <property type="entry name" value="NADP_OxRdtase_dom"/>
</dbReference>
<evidence type="ECO:0000313" key="5">
    <source>
        <dbReference type="EMBL" id="MBB4014910.1"/>
    </source>
</evidence>
<evidence type="ECO:0000313" key="6">
    <source>
        <dbReference type="Proteomes" id="UP000561045"/>
    </source>
</evidence>
<dbReference type="Pfam" id="PF00248">
    <property type="entry name" value="Aldo_ket_red"/>
    <property type="match status" value="1"/>
</dbReference>
<dbReference type="PANTHER" id="PTHR43364">
    <property type="entry name" value="NADH-SPECIFIC METHYLGLYOXAL REDUCTASE-RELATED"/>
    <property type="match status" value="1"/>
</dbReference>
<feature type="domain" description="NADP-dependent oxidoreductase" evidence="4">
    <location>
        <begin position="17"/>
        <end position="290"/>
    </location>
</feature>
<accession>A0A840BPI7</accession>
<name>A0A840BPI7_9RHOO</name>
<dbReference type="Proteomes" id="UP000561045">
    <property type="component" value="Unassembled WGS sequence"/>
</dbReference>
<evidence type="ECO:0000256" key="1">
    <source>
        <dbReference type="ARBA" id="ARBA00022857"/>
    </source>
</evidence>
<protein>
    <submittedName>
        <fullName evidence="5">Putative oxidoreductase</fullName>
    </submittedName>
</protein>
<evidence type="ECO:0000256" key="3">
    <source>
        <dbReference type="ARBA" id="ARBA00038157"/>
    </source>
</evidence>
<dbReference type="FunFam" id="3.20.20.100:FF:000008">
    <property type="entry name" value="Aldo/keto reductase family oxidoreductase"/>
    <property type="match status" value="1"/>
</dbReference>
<dbReference type="Gene3D" id="3.20.20.100">
    <property type="entry name" value="NADP-dependent oxidoreductase domain"/>
    <property type="match status" value="1"/>
</dbReference>
<keyword evidence="6" id="KW-1185">Reference proteome</keyword>
<evidence type="ECO:0000259" key="4">
    <source>
        <dbReference type="Pfam" id="PF00248"/>
    </source>
</evidence>
<keyword evidence="1" id="KW-0521">NADP</keyword>
<dbReference type="SUPFAM" id="SSF51430">
    <property type="entry name" value="NAD(P)-linked oxidoreductase"/>
    <property type="match status" value="1"/>
</dbReference>
<dbReference type="CDD" id="cd19092">
    <property type="entry name" value="AKR_BsYcsN_EcYdhF-like"/>
    <property type="match status" value="1"/>
</dbReference>
<keyword evidence="2" id="KW-0560">Oxidoreductase</keyword>
<dbReference type="PANTHER" id="PTHR43364:SF1">
    <property type="entry name" value="OXIDOREDUCTASE YDHF"/>
    <property type="match status" value="1"/>
</dbReference>
<dbReference type="GO" id="GO:0016491">
    <property type="term" value="F:oxidoreductase activity"/>
    <property type="evidence" value="ECO:0007669"/>
    <property type="project" value="UniProtKB-KW"/>
</dbReference>
<organism evidence="5 6">
    <name type="scientific">Niveibacterium umoris</name>
    <dbReference type="NCBI Taxonomy" id="1193620"/>
    <lineage>
        <taxon>Bacteria</taxon>
        <taxon>Pseudomonadati</taxon>
        <taxon>Pseudomonadota</taxon>
        <taxon>Betaproteobacteria</taxon>
        <taxon>Rhodocyclales</taxon>
        <taxon>Rhodocyclaceae</taxon>
        <taxon>Niveibacterium</taxon>
    </lineage>
</organism>
<gene>
    <name evidence="5" type="ORF">GGR36_004268</name>
</gene>
<comment type="similarity">
    <text evidence="3">Belongs to the aldo/keto reductase family. Aldo/keto reductase 2 subfamily.</text>
</comment>